<dbReference type="InterPro" id="IPR008242">
    <property type="entry name" value="Chor_mutase/pphenate_deHydtase"/>
</dbReference>
<comment type="pathway">
    <text evidence="1">Amino-acid biosynthesis; L-phenylalanine biosynthesis; phenylpyruvate from prephenate: step 1/1.</text>
</comment>
<dbReference type="GO" id="GO:0009507">
    <property type="term" value="C:chloroplast"/>
    <property type="evidence" value="ECO:0007669"/>
    <property type="project" value="TreeGrafter"/>
</dbReference>
<accession>A0A7J7NVI8</accession>
<keyword evidence="5" id="KW-0584">Phenylalanine biosynthesis</keyword>
<proteinExistence type="predicted"/>
<feature type="domain" description="Prephenate dehydratase" evidence="7">
    <location>
        <begin position="91"/>
        <end position="268"/>
    </location>
</feature>
<dbReference type="Pfam" id="PF00800">
    <property type="entry name" value="PDT"/>
    <property type="match status" value="1"/>
</dbReference>
<dbReference type="Gene3D" id="3.30.70.260">
    <property type="match status" value="1"/>
</dbReference>
<dbReference type="EMBL" id="JACGCM010000511">
    <property type="protein sequence ID" value="KAF6171221.1"/>
    <property type="molecule type" value="Genomic_DNA"/>
</dbReference>
<dbReference type="SUPFAM" id="SSF53850">
    <property type="entry name" value="Periplasmic binding protein-like II"/>
    <property type="match status" value="1"/>
</dbReference>
<dbReference type="UniPathway" id="UPA00121">
    <property type="reaction ID" value="UER00345"/>
</dbReference>
<dbReference type="PANTHER" id="PTHR21022">
    <property type="entry name" value="PREPHENATE DEHYDRATASE P PROTEIN"/>
    <property type="match status" value="1"/>
</dbReference>
<evidence type="ECO:0000313" key="9">
    <source>
        <dbReference type="Proteomes" id="UP000541444"/>
    </source>
</evidence>
<protein>
    <recommendedName>
        <fullName evidence="2">prephenate dehydratase</fullName>
        <ecNumber evidence="2">4.2.1.51</ecNumber>
    </recommendedName>
</protein>
<dbReference type="PANTHER" id="PTHR21022:SF26">
    <property type="entry name" value="AROGENATE DEHYDRATASE_PREPHENATE DEHYDRATASE 2, CHLOROPLASTIC-LIKE"/>
    <property type="match status" value="1"/>
</dbReference>
<dbReference type="GO" id="GO:0004664">
    <property type="term" value="F:prephenate dehydratase activity"/>
    <property type="evidence" value="ECO:0007669"/>
    <property type="project" value="UniProtKB-EC"/>
</dbReference>
<dbReference type="EC" id="4.2.1.51" evidence="2"/>
<evidence type="ECO:0000256" key="1">
    <source>
        <dbReference type="ARBA" id="ARBA00004741"/>
    </source>
</evidence>
<evidence type="ECO:0000256" key="5">
    <source>
        <dbReference type="ARBA" id="ARBA00023222"/>
    </source>
</evidence>
<dbReference type="Gene3D" id="3.40.190.10">
    <property type="entry name" value="Periplasmic binding protein-like II"/>
    <property type="match status" value="2"/>
</dbReference>
<keyword evidence="9" id="KW-1185">Reference proteome</keyword>
<evidence type="ECO:0000256" key="3">
    <source>
        <dbReference type="ARBA" id="ARBA00022605"/>
    </source>
</evidence>
<evidence type="ECO:0000256" key="4">
    <source>
        <dbReference type="ARBA" id="ARBA00023141"/>
    </source>
</evidence>
<dbReference type="GO" id="GO:0009094">
    <property type="term" value="P:L-phenylalanine biosynthetic process"/>
    <property type="evidence" value="ECO:0007669"/>
    <property type="project" value="UniProtKB-UniPathway"/>
</dbReference>
<dbReference type="PIRSF" id="PIRSF001500">
    <property type="entry name" value="Chor_mut_pdt_Ppr"/>
    <property type="match status" value="1"/>
</dbReference>
<dbReference type="CDD" id="cd04905">
    <property type="entry name" value="ACT_CM-PDT"/>
    <property type="match status" value="1"/>
</dbReference>
<evidence type="ECO:0000313" key="8">
    <source>
        <dbReference type="EMBL" id="KAF6171221.1"/>
    </source>
</evidence>
<dbReference type="InterPro" id="IPR045865">
    <property type="entry name" value="ACT-like_dom_sf"/>
</dbReference>
<dbReference type="PROSITE" id="PS51171">
    <property type="entry name" value="PREPHENATE_DEHYDR_3"/>
    <property type="match status" value="1"/>
</dbReference>
<evidence type="ECO:0000256" key="2">
    <source>
        <dbReference type="ARBA" id="ARBA00013147"/>
    </source>
</evidence>
<dbReference type="OrthoDB" id="983542at2759"/>
<reference evidence="8 9" key="1">
    <citation type="journal article" date="2020" name="IScience">
        <title>Genome Sequencing of the Endangered Kingdonia uniflora (Circaeasteraceae, Ranunculales) Reveals Potential Mechanisms of Evolutionary Specialization.</title>
        <authorList>
            <person name="Sun Y."/>
            <person name="Deng T."/>
            <person name="Zhang A."/>
            <person name="Moore M.J."/>
            <person name="Landis J.B."/>
            <person name="Lin N."/>
            <person name="Zhang H."/>
            <person name="Zhang X."/>
            <person name="Huang J."/>
            <person name="Zhang X."/>
            <person name="Sun H."/>
            <person name="Wang H."/>
        </authorList>
    </citation>
    <scope>NUCLEOTIDE SEQUENCE [LARGE SCALE GENOMIC DNA]</scope>
    <source>
        <strain evidence="8">TB1705</strain>
        <tissue evidence="8">Leaf</tissue>
    </source>
</reference>
<keyword evidence="3" id="KW-0028">Amino-acid biosynthesis</keyword>
<dbReference type="AlphaFoldDB" id="A0A7J7NVI8"/>
<gene>
    <name evidence="8" type="ORF">GIB67_001936</name>
</gene>
<sequence length="381" mass="41986">MALRVPIPTTCLRTGYGSARTETRNPVMGVRNSTAIRAVLKQKPKPKPKQVEVNKPVWEEVERLERMFREEKYGSGDNPSPSTGFSGSPVRVAYQGVRGSYCQEAATKAFASSSNAIPCTRMEDAFEALEDKSAHRAIIAVENSIDGTIDRNLDLLLRHKDVSIIGELIIPVNHCLLAHPGASRAQIKRIVSHPQALDHCKTRLQLLDIEIVEVANAADAAQFLSENCVTDTAVIGSKIAAKEFGLQVLHENFQDPVPNCNRFLQLGFRPSMPVNTTFCSGEWKTTVAFTLNNGVSDLFRALSLFENRNVTVTKVEQRPNRSNPIRVMKNKTRDTGCFDYVFIVDLNGNVSDSGITSSLARLEEISGFLRVLGSYTCGSIC</sequence>
<name>A0A7J7NVI8_9MAGN</name>
<dbReference type="GO" id="GO:0047769">
    <property type="term" value="F:arogenate dehydratase activity"/>
    <property type="evidence" value="ECO:0007669"/>
    <property type="project" value="TreeGrafter"/>
</dbReference>
<evidence type="ECO:0000256" key="6">
    <source>
        <dbReference type="ARBA" id="ARBA00023239"/>
    </source>
</evidence>
<dbReference type="CDD" id="cd13631">
    <property type="entry name" value="PBP2_Ct-PDT_like"/>
    <property type="match status" value="1"/>
</dbReference>
<dbReference type="Proteomes" id="UP000541444">
    <property type="component" value="Unassembled WGS sequence"/>
</dbReference>
<keyword evidence="4" id="KW-0057">Aromatic amino acid biosynthesis</keyword>
<comment type="caution">
    <text evidence="8">The sequence shown here is derived from an EMBL/GenBank/DDBJ whole genome shotgun (WGS) entry which is preliminary data.</text>
</comment>
<dbReference type="InterPro" id="IPR001086">
    <property type="entry name" value="Preph_deHydtase"/>
</dbReference>
<evidence type="ECO:0000259" key="7">
    <source>
        <dbReference type="PROSITE" id="PS51171"/>
    </source>
</evidence>
<keyword evidence="6" id="KW-0456">Lyase</keyword>
<organism evidence="8 9">
    <name type="scientific">Kingdonia uniflora</name>
    <dbReference type="NCBI Taxonomy" id="39325"/>
    <lineage>
        <taxon>Eukaryota</taxon>
        <taxon>Viridiplantae</taxon>
        <taxon>Streptophyta</taxon>
        <taxon>Embryophyta</taxon>
        <taxon>Tracheophyta</taxon>
        <taxon>Spermatophyta</taxon>
        <taxon>Magnoliopsida</taxon>
        <taxon>Ranunculales</taxon>
        <taxon>Circaeasteraceae</taxon>
        <taxon>Kingdonia</taxon>
    </lineage>
</organism>
<dbReference type="SUPFAM" id="SSF55021">
    <property type="entry name" value="ACT-like"/>
    <property type="match status" value="1"/>
</dbReference>